<evidence type="ECO:0000256" key="3">
    <source>
        <dbReference type="SAM" id="SignalP"/>
    </source>
</evidence>
<dbReference type="EMBL" id="JBHRUG010000018">
    <property type="protein sequence ID" value="MFC3283787.1"/>
    <property type="molecule type" value="Genomic_DNA"/>
</dbReference>
<feature type="compositionally biased region" description="Low complexity" evidence="2">
    <location>
        <begin position="659"/>
        <end position="673"/>
    </location>
</feature>
<feature type="region of interest" description="Disordered" evidence="2">
    <location>
        <begin position="434"/>
        <end position="478"/>
    </location>
</feature>
<dbReference type="Gene3D" id="3.10.350.10">
    <property type="entry name" value="LysM domain"/>
    <property type="match status" value="1"/>
</dbReference>
<organism evidence="5 6">
    <name type="scientific">Litchfieldella rifensis</name>
    <dbReference type="NCBI Taxonomy" id="762643"/>
    <lineage>
        <taxon>Bacteria</taxon>
        <taxon>Pseudomonadati</taxon>
        <taxon>Pseudomonadota</taxon>
        <taxon>Gammaproteobacteria</taxon>
        <taxon>Oceanospirillales</taxon>
        <taxon>Halomonadaceae</taxon>
        <taxon>Litchfieldella</taxon>
    </lineage>
</organism>
<dbReference type="InterPro" id="IPR038440">
    <property type="entry name" value="FimV_C_sf"/>
</dbReference>
<proteinExistence type="predicted"/>
<dbReference type="Gene3D" id="1.20.58.2200">
    <property type="match status" value="1"/>
</dbReference>
<feature type="domain" description="FimV N-terminal" evidence="4">
    <location>
        <begin position="24"/>
        <end position="129"/>
    </location>
</feature>
<evidence type="ECO:0000256" key="1">
    <source>
        <dbReference type="SAM" id="Coils"/>
    </source>
</evidence>
<dbReference type="InterPro" id="IPR057840">
    <property type="entry name" value="FimV_N"/>
</dbReference>
<dbReference type="Pfam" id="PF14559">
    <property type="entry name" value="TPR_19"/>
    <property type="match status" value="1"/>
</dbReference>
<feature type="coiled-coil region" evidence="1">
    <location>
        <begin position="326"/>
        <end position="367"/>
    </location>
</feature>
<dbReference type="InterPro" id="IPR020012">
    <property type="entry name" value="LysM_FimV"/>
</dbReference>
<keyword evidence="1" id="KW-0175">Coiled coil</keyword>
<dbReference type="InterPro" id="IPR036779">
    <property type="entry name" value="LysM_dom_sf"/>
</dbReference>
<keyword evidence="3" id="KW-0732">Signal</keyword>
<feature type="compositionally biased region" description="Low complexity" evidence="2">
    <location>
        <begin position="304"/>
        <end position="320"/>
    </location>
</feature>
<comment type="caution">
    <text evidence="5">The sequence shown here is derived from an EMBL/GenBank/DDBJ whole genome shotgun (WGS) entry which is preliminary data.</text>
</comment>
<evidence type="ECO:0000259" key="4">
    <source>
        <dbReference type="Pfam" id="PF25800"/>
    </source>
</evidence>
<feature type="region of interest" description="Disordered" evidence="2">
    <location>
        <begin position="563"/>
        <end position="681"/>
    </location>
</feature>
<feature type="chain" id="PRO_5046673348" evidence="3">
    <location>
        <begin position="18"/>
        <end position="760"/>
    </location>
</feature>
<feature type="region of interest" description="Disordered" evidence="2">
    <location>
        <begin position="143"/>
        <end position="172"/>
    </location>
</feature>
<dbReference type="Pfam" id="PF25800">
    <property type="entry name" value="FimV_N"/>
    <property type="match status" value="1"/>
</dbReference>
<gene>
    <name evidence="5" type="ORF">ACFOEV_09225</name>
</gene>
<dbReference type="RefSeq" id="WP_386773132.1">
    <property type="nucleotide sequence ID" value="NZ_JBHRUG010000018.1"/>
</dbReference>
<feature type="signal peptide" evidence="3">
    <location>
        <begin position="1"/>
        <end position="17"/>
    </location>
</feature>
<evidence type="ECO:0000256" key="2">
    <source>
        <dbReference type="SAM" id="MobiDB-lite"/>
    </source>
</evidence>
<name>A0ABV7LMP9_9GAMM</name>
<evidence type="ECO:0000313" key="5">
    <source>
        <dbReference type="EMBL" id="MFC3283787.1"/>
    </source>
</evidence>
<dbReference type="Proteomes" id="UP001595579">
    <property type="component" value="Unassembled WGS sequence"/>
</dbReference>
<feature type="compositionally biased region" description="Basic and acidic residues" evidence="2">
    <location>
        <begin position="563"/>
        <end position="574"/>
    </location>
</feature>
<feature type="compositionally biased region" description="Polar residues" evidence="2">
    <location>
        <begin position="646"/>
        <end position="658"/>
    </location>
</feature>
<protein>
    <submittedName>
        <fullName evidence="5">FimV/HubP family polar landmark protein</fullName>
    </submittedName>
</protein>
<keyword evidence="6" id="KW-1185">Reference proteome</keyword>
<accession>A0ABV7LMP9</accession>
<feature type="region of interest" description="Disordered" evidence="2">
    <location>
        <begin position="300"/>
        <end position="320"/>
    </location>
</feature>
<evidence type="ECO:0000313" key="6">
    <source>
        <dbReference type="Proteomes" id="UP001595579"/>
    </source>
</evidence>
<dbReference type="NCBIfam" id="TIGR03505">
    <property type="entry name" value="FimV_core"/>
    <property type="match status" value="1"/>
</dbReference>
<sequence length="760" mass="81940">MKRKLSLAMLLTLSATASPVSLALGLGDAQVQSSLNAPLRATIPLTDTQGVEARLLRVELADDRAFERAGLSRNRLADSIEFSVEKGRQGLTLTLRSERAVRDPYLDLLLALEWPGGQQLRHITLLFDPVDYAALPALVEDASRNANEGQPDRRRSEPLVGDDGGAHQAEIRSGDTLWGVASRVRPNDHVSLPQVMLALVEANPEAFPSGNINEMRAGAVLTVPTQAAIERRSREEADRLVEAHHHAWTTRGEAPTVTSHVPVTQVAESADMDANAETVEQEPSQRLTLLSDADLAAERDATADDAAAATAQATGSDEAPPIDARLLQLEDQLLANQQALQAVREERDSLRAAMGELRGELVALRDQLATSTTGGDTGAPALGDGVDPVSEAPVAEPWWSALWQGMRHNTLALGGVAIALLLALWALRRRRHERDDDPTFTQPYDREAPTVVGPGWESRDSARGQRVPGGHHDGQDAPVRASMPQAEAISEADIFIAYGRFDQARELLEASLAAEPGRDDLRLKLLMVYAECGDREAALREASHLERHGDSELQAEVERLRARYGGTDRDRPADEQDMSSSAGEAVFTTPQAFPEASASPEVRTHAAAADMPSFESSPVVPPASKSNVIDYQPPPLDPEPEVRSETPMQPSVDFSSSSEPEAGAQDAAADPAGNGHEGRDAFPDAQWDVEEVAFEPLHLDNKGPAAASPEAAQRLVVLARQLLDEGESTQAHELLRQVLAHGDAPLKEEARDLIAQHNLD</sequence>
<reference evidence="6" key="1">
    <citation type="journal article" date="2019" name="Int. J. Syst. Evol. Microbiol.">
        <title>The Global Catalogue of Microorganisms (GCM) 10K type strain sequencing project: providing services to taxonomists for standard genome sequencing and annotation.</title>
        <authorList>
            <consortium name="The Broad Institute Genomics Platform"/>
            <consortium name="The Broad Institute Genome Sequencing Center for Infectious Disease"/>
            <person name="Wu L."/>
            <person name="Ma J."/>
        </authorList>
    </citation>
    <scope>NUCLEOTIDE SEQUENCE [LARGE SCALE GENOMIC DNA]</scope>
    <source>
        <strain evidence="6">CECT 7698</strain>
    </source>
</reference>